<dbReference type="Gramene" id="QL02p035517:mrna">
    <property type="protein sequence ID" value="QL02p035517:mrna"/>
    <property type="gene ID" value="QL02p035517"/>
</dbReference>
<dbReference type="FunCoup" id="A0A7N2QZ08">
    <property type="interactions" value="1713"/>
</dbReference>
<evidence type="ECO:0000259" key="3">
    <source>
        <dbReference type="Pfam" id="PF22725"/>
    </source>
</evidence>
<dbReference type="Gene3D" id="3.30.360.10">
    <property type="entry name" value="Dihydrodipicolinate Reductase, domain 2"/>
    <property type="match status" value="1"/>
</dbReference>
<gene>
    <name evidence="4" type="primary">LOC115975453</name>
</gene>
<dbReference type="InParanoid" id="A0A7N2QZ08"/>
<dbReference type="Pfam" id="PF01408">
    <property type="entry name" value="GFO_IDH_MocA"/>
    <property type="match status" value="1"/>
</dbReference>
<protein>
    <recommendedName>
        <fullName evidence="6">Oxidoreductase</fullName>
    </recommendedName>
</protein>
<dbReference type="GO" id="GO:0000166">
    <property type="term" value="F:nucleotide binding"/>
    <property type="evidence" value="ECO:0007669"/>
    <property type="project" value="InterPro"/>
</dbReference>
<dbReference type="GeneID" id="115975453"/>
<sequence length="360" mass="39458">MADAAIRFGIIGCAEIARKVSRAITLAPNAKLAAVGSRSYEKAARFAAENNFPSDAKIYGSYEAVLDDPNVDAVYVPLPTSLHVRWAVLAAQKKKHVLLEKPVALNAVEFDAIVEACESNGVQFMDGTMWMHNPRTAKMKEFLSDNQRFGQPKSIQTIFTFAADPDFLKNDIRVKPDLDAHGALGDAGWYCIRSILWVADYELPKTVIALHGAVLNDAGVILSCGASLHWDDGKVATFHCSFLSHLTMDITAIGTKGTLHLHDFVVPFQEKEASFSAGSECWFNELVSGWEPPPSKQIVTTDLPQEALMVKEFSSLVEAIKVKGSKPEKKWPTISRKTQLVLDAVKASIEKGFEPVELGN</sequence>
<dbReference type="OMA" id="KMIQAPF"/>
<evidence type="ECO:0008006" key="6">
    <source>
        <dbReference type="Google" id="ProtNLM"/>
    </source>
</evidence>
<proteinExistence type="inferred from homology"/>
<comment type="similarity">
    <text evidence="1">Belongs to the Gfo/Idh/MocA family.</text>
</comment>
<dbReference type="KEGG" id="qlo:115975453"/>
<dbReference type="SUPFAM" id="SSF55347">
    <property type="entry name" value="Glyceraldehyde-3-phosphate dehydrogenase-like, C-terminal domain"/>
    <property type="match status" value="1"/>
</dbReference>
<dbReference type="PANTHER" id="PTHR46368:SF19">
    <property type="entry name" value="GFO_IDH_MOCA-LIKE OXIDOREDUCTASE N-TERMINAL DOMAIN-CONTAINING PROTEIN"/>
    <property type="match status" value="1"/>
</dbReference>
<dbReference type="OrthoDB" id="2129491at2759"/>
<evidence type="ECO:0000259" key="2">
    <source>
        <dbReference type="Pfam" id="PF01408"/>
    </source>
</evidence>
<reference evidence="5" key="1">
    <citation type="journal article" date="2016" name="G3 (Bethesda)">
        <title>First Draft Assembly and Annotation of the Genome of a California Endemic Oak Quercus lobata Nee (Fagaceae).</title>
        <authorList>
            <person name="Sork V.L."/>
            <person name="Fitz-Gibbon S.T."/>
            <person name="Puiu D."/>
            <person name="Crepeau M."/>
            <person name="Gugger P.F."/>
            <person name="Sherman R."/>
            <person name="Stevens K."/>
            <person name="Langley C.H."/>
            <person name="Pellegrini M."/>
            <person name="Salzberg S.L."/>
        </authorList>
    </citation>
    <scope>NUCLEOTIDE SEQUENCE [LARGE SCALE GENOMIC DNA]</scope>
    <source>
        <strain evidence="5">cv. SW786</strain>
    </source>
</reference>
<evidence type="ECO:0000313" key="5">
    <source>
        <dbReference type="Proteomes" id="UP000594261"/>
    </source>
</evidence>
<dbReference type="SUPFAM" id="SSF51735">
    <property type="entry name" value="NAD(P)-binding Rossmann-fold domains"/>
    <property type="match status" value="1"/>
</dbReference>
<name>A0A7N2QZ08_QUELO</name>
<accession>A0A7N2QZ08</accession>
<dbReference type="PANTHER" id="PTHR46368">
    <property type="match status" value="1"/>
</dbReference>
<evidence type="ECO:0000313" key="4">
    <source>
        <dbReference type="EnsemblPlants" id="QL02p035517:mrna"/>
    </source>
</evidence>
<dbReference type="Gene3D" id="3.40.50.720">
    <property type="entry name" value="NAD(P)-binding Rossmann-like Domain"/>
    <property type="match status" value="1"/>
</dbReference>
<dbReference type="RefSeq" id="XP_030952093.1">
    <property type="nucleotide sequence ID" value="XM_031096233.1"/>
</dbReference>
<reference evidence="4" key="2">
    <citation type="submission" date="2021-01" db="UniProtKB">
        <authorList>
            <consortium name="EnsemblPlants"/>
        </authorList>
    </citation>
    <scope>IDENTIFICATION</scope>
</reference>
<dbReference type="Pfam" id="PF22725">
    <property type="entry name" value="GFO_IDH_MocA_C3"/>
    <property type="match status" value="1"/>
</dbReference>
<dbReference type="InterPro" id="IPR000683">
    <property type="entry name" value="Gfo/Idh/MocA-like_OxRdtase_N"/>
</dbReference>
<keyword evidence="5" id="KW-1185">Reference proteome</keyword>
<dbReference type="EnsemblPlants" id="QL02p035517:mrna">
    <property type="protein sequence ID" value="QL02p035517:mrna"/>
    <property type="gene ID" value="QL02p035517"/>
</dbReference>
<feature type="domain" description="Gfo/Idh/MocA-like oxidoreductase N-terminal" evidence="2">
    <location>
        <begin position="6"/>
        <end position="125"/>
    </location>
</feature>
<organism evidence="4 5">
    <name type="scientific">Quercus lobata</name>
    <name type="common">Valley oak</name>
    <dbReference type="NCBI Taxonomy" id="97700"/>
    <lineage>
        <taxon>Eukaryota</taxon>
        <taxon>Viridiplantae</taxon>
        <taxon>Streptophyta</taxon>
        <taxon>Embryophyta</taxon>
        <taxon>Tracheophyta</taxon>
        <taxon>Spermatophyta</taxon>
        <taxon>Magnoliopsida</taxon>
        <taxon>eudicotyledons</taxon>
        <taxon>Gunneridae</taxon>
        <taxon>Pentapetalae</taxon>
        <taxon>rosids</taxon>
        <taxon>fabids</taxon>
        <taxon>Fagales</taxon>
        <taxon>Fagaceae</taxon>
        <taxon>Quercus</taxon>
    </lineage>
</organism>
<feature type="domain" description="GFO/IDH/MocA-like oxidoreductase" evidence="3">
    <location>
        <begin position="144"/>
        <end position="259"/>
    </location>
</feature>
<dbReference type="InterPro" id="IPR055170">
    <property type="entry name" value="GFO_IDH_MocA-like_dom"/>
</dbReference>
<evidence type="ECO:0000256" key="1">
    <source>
        <dbReference type="ARBA" id="ARBA00010928"/>
    </source>
</evidence>
<dbReference type="InterPro" id="IPR036291">
    <property type="entry name" value="NAD(P)-bd_dom_sf"/>
</dbReference>
<dbReference type="AlphaFoldDB" id="A0A7N2QZ08"/>
<dbReference type="Proteomes" id="UP000594261">
    <property type="component" value="Chromosome 2"/>
</dbReference>